<dbReference type="PANTHER" id="PTHR44591">
    <property type="entry name" value="STRESS RESPONSE REGULATOR PROTEIN 1"/>
    <property type="match status" value="1"/>
</dbReference>
<dbReference type="PANTHER" id="PTHR44591:SF3">
    <property type="entry name" value="RESPONSE REGULATORY DOMAIN-CONTAINING PROTEIN"/>
    <property type="match status" value="1"/>
</dbReference>
<evidence type="ECO:0000256" key="3">
    <source>
        <dbReference type="SAM" id="MobiDB-lite"/>
    </source>
</evidence>
<feature type="modified residue" description="4-aspartylphosphate" evidence="2">
    <location>
        <position position="214"/>
    </location>
</feature>
<evidence type="ECO:0000313" key="6">
    <source>
        <dbReference type="Proteomes" id="UP000494245"/>
    </source>
</evidence>
<comment type="caution">
    <text evidence="5">The sequence shown here is derived from an EMBL/GenBank/DDBJ whole genome shotgun (WGS) entry which is preliminary data.</text>
</comment>
<dbReference type="InterPro" id="IPR001789">
    <property type="entry name" value="Sig_transdc_resp-reg_receiver"/>
</dbReference>
<feature type="modified residue" description="4-aspartylphosphate" evidence="2">
    <location>
        <position position="60"/>
    </location>
</feature>
<dbReference type="SMART" id="SM00448">
    <property type="entry name" value="REC"/>
    <property type="match status" value="2"/>
</dbReference>
<proteinExistence type="predicted"/>
<keyword evidence="6" id="KW-1185">Reference proteome</keyword>
<feature type="region of interest" description="Disordered" evidence="3">
    <location>
        <begin position="27"/>
        <end position="49"/>
    </location>
</feature>
<dbReference type="GO" id="GO:0000160">
    <property type="term" value="P:phosphorelay signal transduction system"/>
    <property type="evidence" value="ECO:0007669"/>
    <property type="project" value="InterPro"/>
</dbReference>
<evidence type="ECO:0000259" key="4">
    <source>
        <dbReference type="PROSITE" id="PS50110"/>
    </source>
</evidence>
<dbReference type="Pfam" id="PF00072">
    <property type="entry name" value="Response_reg"/>
    <property type="match status" value="1"/>
</dbReference>
<keyword evidence="1 2" id="KW-0597">Phosphoprotein</keyword>
<evidence type="ECO:0000313" key="5">
    <source>
        <dbReference type="EMBL" id="GFK95385.1"/>
    </source>
</evidence>
<gene>
    <name evidence="5" type="primary">cheY_7</name>
    <name evidence="5" type="ORF">NNJEOMEG_03248</name>
</gene>
<feature type="domain" description="Response regulatory" evidence="4">
    <location>
        <begin position="6"/>
        <end position="126"/>
    </location>
</feature>
<dbReference type="EMBL" id="BLTE01000016">
    <property type="protein sequence ID" value="GFK95385.1"/>
    <property type="molecule type" value="Genomic_DNA"/>
</dbReference>
<dbReference type="RefSeq" id="WP_173086346.1">
    <property type="nucleotide sequence ID" value="NZ_BLTE01000016.1"/>
</dbReference>
<evidence type="ECO:0000256" key="1">
    <source>
        <dbReference type="ARBA" id="ARBA00022553"/>
    </source>
</evidence>
<protein>
    <submittedName>
        <fullName evidence="5">Chemotaxis protein CheY</fullName>
    </submittedName>
</protein>
<dbReference type="SUPFAM" id="SSF52172">
    <property type="entry name" value="CheY-like"/>
    <property type="match status" value="2"/>
</dbReference>
<dbReference type="CDD" id="cd00156">
    <property type="entry name" value="REC"/>
    <property type="match status" value="1"/>
</dbReference>
<dbReference type="PROSITE" id="PS50110">
    <property type="entry name" value="RESPONSE_REGULATORY"/>
    <property type="match status" value="2"/>
</dbReference>
<accession>A0A6V8M4L8</accession>
<reference evidence="5 6" key="2">
    <citation type="submission" date="2020-05" db="EMBL/GenBank/DDBJ databases">
        <title>Draft genome sequence of Desulfovibrio sp. strainFSS-1.</title>
        <authorList>
            <person name="Shimoshige H."/>
            <person name="Kobayashi H."/>
            <person name="Maekawa T."/>
        </authorList>
    </citation>
    <scope>NUCLEOTIDE SEQUENCE [LARGE SCALE GENOMIC DNA]</scope>
    <source>
        <strain evidence="5 6">SIID29052-01</strain>
    </source>
</reference>
<reference evidence="5 6" key="1">
    <citation type="submission" date="2020-04" db="EMBL/GenBank/DDBJ databases">
        <authorList>
            <consortium name="Desulfovibrio sp. FSS-1 genome sequencing consortium"/>
            <person name="Shimoshige H."/>
            <person name="Kobayashi H."/>
            <person name="Maekawa T."/>
        </authorList>
    </citation>
    <scope>NUCLEOTIDE SEQUENCE [LARGE SCALE GENOMIC DNA]</scope>
    <source>
        <strain evidence="5 6">SIID29052-01</strain>
    </source>
</reference>
<organism evidence="5 6">
    <name type="scientific">Fundidesulfovibrio magnetotacticus</name>
    <dbReference type="NCBI Taxonomy" id="2730080"/>
    <lineage>
        <taxon>Bacteria</taxon>
        <taxon>Pseudomonadati</taxon>
        <taxon>Thermodesulfobacteriota</taxon>
        <taxon>Desulfovibrionia</taxon>
        <taxon>Desulfovibrionales</taxon>
        <taxon>Desulfovibrionaceae</taxon>
        <taxon>Fundidesulfovibrio</taxon>
    </lineage>
</organism>
<feature type="domain" description="Response regulatory" evidence="4">
    <location>
        <begin position="164"/>
        <end position="281"/>
    </location>
</feature>
<dbReference type="AlphaFoldDB" id="A0A6V8M4L8"/>
<evidence type="ECO:0000256" key="2">
    <source>
        <dbReference type="PROSITE-ProRule" id="PRU00169"/>
    </source>
</evidence>
<name>A0A6V8M4L8_9BACT</name>
<dbReference type="Proteomes" id="UP000494245">
    <property type="component" value="Unassembled WGS sequence"/>
</dbReference>
<dbReference type="Gene3D" id="3.40.50.2300">
    <property type="match status" value="2"/>
</dbReference>
<sequence length="284" mass="30263">MKTDHRIALIEPSERIREALARRLRESGHTRVAEAGSPEAYASQAGGGHGGEPVDLAVVDVDHGGIPDLSVLEALRRQEAFREARFLALAGRQGLAAVDTALHGVSAVLAKPFCAQLFIDTVDELLGVVRGAPHTATIACGPVIDHELFTEAHPAHEPGRASVTVLVVDDSVSMRHVVKQHLAHMGFTQVECAANVTEALAMLQSRPVGLIISDLRMPGRSGLDFLDTVRADPKLAHTPFVLVSSESTLENVFQAGRHSASAFLPKPFTPAALERVLASALKKS</sequence>
<dbReference type="InterPro" id="IPR011006">
    <property type="entry name" value="CheY-like_superfamily"/>
</dbReference>
<dbReference type="InterPro" id="IPR050595">
    <property type="entry name" value="Bact_response_regulator"/>
</dbReference>